<dbReference type="InterPro" id="IPR016024">
    <property type="entry name" value="ARM-type_fold"/>
</dbReference>
<proteinExistence type="predicted"/>
<evidence type="ECO:0000313" key="1">
    <source>
        <dbReference type="EMBL" id="QDU32916.1"/>
    </source>
</evidence>
<dbReference type="Gene3D" id="1.25.10.10">
    <property type="entry name" value="Leucine-rich Repeat Variant"/>
    <property type="match status" value="2"/>
</dbReference>
<gene>
    <name evidence="1" type="ORF">KS4_09550</name>
</gene>
<protein>
    <recommendedName>
        <fullName evidence="3">HEAT repeat domain-containing protein</fullName>
    </recommendedName>
</protein>
<evidence type="ECO:0000313" key="2">
    <source>
        <dbReference type="Proteomes" id="UP000317369"/>
    </source>
</evidence>
<dbReference type="InterPro" id="IPR011989">
    <property type="entry name" value="ARM-like"/>
</dbReference>
<evidence type="ECO:0008006" key="3">
    <source>
        <dbReference type="Google" id="ProtNLM"/>
    </source>
</evidence>
<reference evidence="1 2" key="1">
    <citation type="submission" date="2019-02" db="EMBL/GenBank/DDBJ databases">
        <title>Deep-cultivation of Planctomycetes and their phenomic and genomic characterization uncovers novel biology.</title>
        <authorList>
            <person name="Wiegand S."/>
            <person name="Jogler M."/>
            <person name="Boedeker C."/>
            <person name="Pinto D."/>
            <person name="Vollmers J."/>
            <person name="Rivas-Marin E."/>
            <person name="Kohn T."/>
            <person name="Peeters S.H."/>
            <person name="Heuer A."/>
            <person name="Rast P."/>
            <person name="Oberbeckmann S."/>
            <person name="Bunk B."/>
            <person name="Jeske O."/>
            <person name="Meyerdierks A."/>
            <person name="Storesund J.E."/>
            <person name="Kallscheuer N."/>
            <person name="Luecker S."/>
            <person name="Lage O.M."/>
            <person name="Pohl T."/>
            <person name="Merkel B.J."/>
            <person name="Hornburger P."/>
            <person name="Mueller R.-W."/>
            <person name="Bruemmer F."/>
            <person name="Labrenz M."/>
            <person name="Spormann A.M."/>
            <person name="Op den Camp H."/>
            <person name="Overmann J."/>
            <person name="Amann R."/>
            <person name="Jetten M.S.M."/>
            <person name="Mascher T."/>
            <person name="Medema M.H."/>
            <person name="Devos D.P."/>
            <person name="Kaster A.-K."/>
            <person name="Ovreas L."/>
            <person name="Rohde M."/>
            <person name="Galperin M.Y."/>
            <person name="Jogler C."/>
        </authorList>
    </citation>
    <scope>NUCLEOTIDE SEQUENCE [LARGE SCALE GENOMIC DNA]</scope>
    <source>
        <strain evidence="1 2">KS4</strain>
    </source>
</reference>
<name>A0A517YRS7_9BACT</name>
<dbReference type="RefSeq" id="WP_145075204.1">
    <property type="nucleotide sequence ID" value="NZ_CP036425.1"/>
</dbReference>
<dbReference type="SUPFAM" id="SSF48371">
    <property type="entry name" value="ARM repeat"/>
    <property type="match status" value="1"/>
</dbReference>
<accession>A0A517YRS7</accession>
<sequence>MGLYSHRGRNQQSHHNPVFGVRCRHWLSVTLFSCLLWGCSAAPTGMLPDAILDITPVKSESQAKYIQLSDEKNPTDQRREAADYLLALGSTESISLLNKSIVSNSDPQATDAVLQAIILSPSTPPTSLYDSLRGLLLRAEGNLRFRAAEAISRYNNDDAIRTNIIRLANNDKSQIEHRQAAILVLSRMHSRIAAQALINLTAPEQPDAIRADTYVALALLAGDNTRGQDRAKWLSWWELARTWSKDRWYASLINNTTRQNARQRLELEETTQYLFALGRSSYRNSSESDRPKILAYMLTHLRPVRQLAMELVLERILDRQPFDENLLTALRDRLTDSNANIRQLAALRLNDLLDQPAAKMIANRLQNKQEISQSVINADLLLLTNMPQANAVETALNLLENPALQHTAAGMLAAASEHSLLSETQAAQAAVYVRQMFKHPNGISPQSIRLLGKVGRDNDWNTIAELIDHEDPALRQAAAQAWADSDRSLKILADRVSDLIIQPIVIGAATQRGNDPFTLFELAKYPPEQQQNREAWGRALSAMAGRVSPDTVLTITEGILNIEHVNPEAAVLAESMITASLEAHQQHDQFKSEMMLLRLDRAEIWLKASNVAGAIGDYQYINQNISDLLMPHRSRFYRGFIKTQLQRDAIESAFDIARDLFKLIKLRGIAPTDDPIVNLFTTQAKYYIDAQRYEEAQLILDKLRDLLGDQISPDAALKLNQLDNQLSSP</sequence>
<dbReference type="OrthoDB" id="9870692at2"/>
<organism evidence="1 2">
    <name type="scientific">Poriferisphaera corsica</name>
    <dbReference type="NCBI Taxonomy" id="2528020"/>
    <lineage>
        <taxon>Bacteria</taxon>
        <taxon>Pseudomonadati</taxon>
        <taxon>Planctomycetota</taxon>
        <taxon>Phycisphaerae</taxon>
        <taxon>Phycisphaerales</taxon>
        <taxon>Phycisphaeraceae</taxon>
        <taxon>Poriferisphaera</taxon>
    </lineage>
</organism>
<keyword evidence="2" id="KW-1185">Reference proteome</keyword>
<dbReference type="EMBL" id="CP036425">
    <property type="protein sequence ID" value="QDU32916.1"/>
    <property type="molecule type" value="Genomic_DNA"/>
</dbReference>
<dbReference type="Proteomes" id="UP000317369">
    <property type="component" value="Chromosome"/>
</dbReference>
<dbReference type="KEGG" id="pcor:KS4_09550"/>
<dbReference type="AlphaFoldDB" id="A0A517YRS7"/>